<dbReference type="Proteomes" id="UP000261812">
    <property type="component" value="Chromosome"/>
</dbReference>
<dbReference type="GO" id="GO:0016740">
    <property type="term" value="F:transferase activity"/>
    <property type="evidence" value="ECO:0007669"/>
    <property type="project" value="UniProtKB-KW"/>
</dbReference>
<keyword evidence="3" id="KW-1185">Reference proteome</keyword>
<dbReference type="EMBL" id="CP032152">
    <property type="protein sequence ID" value="AXY68621.1"/>
    <property type="molecule type" value="Genomic_DNA"/>
</dbReference>
<evidence type="ECO:0000259" key="1">
    <source>
        <dbReference type="Pfam" id="PF04230"/>
    </source>
</evidence>
<dbReference type="Pfam" id="PF04230">
    <property type="entry name" value="PS_pyruv_trans"/>
    <property type="match status" value="1"/>
</dbReference>
<keyword evidence="2" id="KW-0808">Transferase</keyword>
<name>A0A3B7MGU2_9CYAN</name>
<dbReference type="PANTHER" id="PTHR36836:SF1">
    <property type="entry name" value="COLANIC ACID BIOSYNTHESIS PROTEIN WCAK"/>
    <property type="match status" value="1"/>
</dbReference>
<sequence>MRKDDVVLLGYYGRGNFGDDILMVVTYRIIRELLPKVKISVRLARPTPYVSHLTEENIGFIPFGDRNQHRLIVHGGGGTFFDFAQHSMSRKIINTILLSAGSTTFVKCEKWIRRFVKRPRMLAERRIGIGLGVGTFTFGSPKLIEALPILADFNILWLRDQQSLSNLKHLGIHPPVILGSDIAFFYNYWCPSHLLLGKQPKGGSRPKVGVILRDWPVGSGDHFAKKIAPTLHLLSENYELTLISFDKSTDEGTLRFLRNYPAITWQPEKMMISEFANILSEQELFLTTRAHGAICGACLGRPSVILEIEPKLATINSMLPNTTRIARLDVQPEVLVNYIEEVRAISPTVIENEVLENRKICQDALNQIRSYIEL</sequence>
<accession>A0A3B7MGU2</accession>
<dbReference type="AlphaFoldDB" id="A0A3B7MGU2"/>
<feature type="domain" description="Polysaccharide pyruvyl transferase" evidence="1">
    <location>
        <begin position="16"/>
        <end position="307"/>
    </location>
</feature>
<dbReference type="KEGG" id="tsq:D3A95_12870"/>
<proteinExistence type="predicted"/>
<gene>
    <name evidence="2" type="ORF">D3A95_12870</name>
</gene>
<dbReference type="RefSeq" id="WP_181495342.1">
    <property type="nucleotide sequence ID" value="NZ_CP032152.1"/>
</dbReference>
<dbReference type="PANTHER" id="PTHR36836">
    <property type="entry name" value="COLANIC ACID BIOSYNTHESIS PROTEIN WCAK"/>
    <property type="match status" value="1"/>
</dbReference>
<evidence type="ECO:0000313" key="3">
    <source>
        <dbReference type="Proteomes" id="UP000261812"/>
    </source>
</evidence>
<organism evidence="2 3">
    <name type="scientific">Thermosynechococcus sichuanensis E542</name>
    <dbReference type="NCBI Taxonomy" id="2016101"/>
    <lineage>
        <taxon>Bacteria</taxon>
        <taxon>Bacillati</taxon>
        <taxon>Cyanobacteriota</taxon>
        <taxon>Cyanophyceae</taxon>
        <taxon>Acaryochloridales</taxon>
        <taxon>Thermosynechococcaceae</taxon>
        <taxon>Thermosynechococcus</taxon>
        <taxon>Thermosynechococcus sichuanensis</taxon>
    </lineage>
</organism>
<evidence type="ECO:0000313" key="2">
    <source>
        <dbReference type="EMBL" id="AXY68621.1"/>
    </source>
</evidence>
<protein>
    <submittedName>
        <fullName evidence="2">Polysaccharide pyruvyl transferase family protein</fullName>
    </submittedName>
</protein>
<reference evidence="3" key="1">
    <citation type="submission" date="2018-09" db="EMBL/GenBank/DDBJ databases">
        <title>Complete genome sequence of thermophilic cyanobacteria strain Thermosynechococcus elongatus PKUAC-SCTE542.</title>
        <authorList>
            <person name="Liang Y."/>
            <person name="Tang J."/>
            <person name="Daroch M."/>
        </authorList>
    </citation>
    <scope>NUCLEOTIDE SEQUENCE [LARGE SCALE GENOMIC DNA]</scope>
    <source>
        <strain evidence="3">E542</strain>
    </source>
</reference>
<dbReference type="InterPro" id="IPR007345">
    <property type="entry name" value="Polysacch_pyruvyl_Trfase"/>
</dbReference>